<dbReference type="PANTHER" id="PTHR43806">
    <property type="entry name" value="PEPTIDASE S8"/>
    <property type="match status" value="1"/>
</dbReference>
<dbReference type="PANTHER" id="PTHR43806:SF11">
    <property type="entry name" value="CEREVISIN-RELATED"/>
    <property type="match status" value="1"/>
</dbReference>
<evidence type="ECO:0000256" key="6">
    <source>
        <dbReference type="RuleBase" id="RU003355"/>
    </source>
</evidence>
<dbReference type="InterPro" id="IPR022398">
    <property type="entry name" value="Peptidase_S8_His-AS"/>
</dbReference>
<gene>
    <name evidence="10" type="ORF">DP939_29575</name>
</gene>
<evidence type="ECO:0000259" key="9">
    <source>
        <dbReference type="Pfam" id="PF05922"/>
    </source>
</evidence>
<comment type="caution">
    <text evidence="10">The sequence shown here is derived from an EMBL/GenBank/DDBJ whole genome shotgun (WGS) entry which is preliminary data.</text>
</comment>
<feature type="active site" description="Charge relay system" evidence="5">
    <location>
        <position position="209"/>
    </location>
</feature>
<evidence type="ECO:0000256" key="2">
    <source>
        <dbReference type="ARBA" id="ARBA00022670"/>
    </source>
</evidence>
<organism evidence="10 11">
    <name type="scientific">Spongiactinospora rosea</name>
    <dbReference type="NCBI Taxonomy" id="2248750"/>
    <lineage>
        <taxon>Bacteria</taxon>
        <taxon>Bacillati</taxon>
        <taxon>Actinomycetota</taxon>
        <taxon>Actinomycetes</taxon>
        <taxon>Streptosporangiales</taxon>
        <taxon>Streptosporangiaceae</taxon>
        <taxon>Spongiactinospora</taxon>
    </lineage>
</organism>
<sequence>MYTTESPKDCVGGARRYITLGAPKVSVIPMCDLPRGHRRLTVLAALALGLSVLAPAAASARTDPAEETDRYIVLLKPTVTSTQAVAGEHVKTHSGRLVGVYTHAFSGYTATFTARAAEELKRSPDVESVERDATVVAFEQTVPTGIRRILATQNPNLDIDSVDDRRVNVDIAIVDSGIDAQHPDLNVVASTDCTSGVCVDNAGTDGNGHGTHVAGIAGAIDNDSGVVGAAPGARLHSVRVLDDEGAGSLSAMAAGMDWVARNSATIEIANLSLGCEGCESNAINTAIANSVNRGVVVAAAAGNGATDAAAFFPANNPDVITVSALNDLDGLPGGQGGDQPPCRPEPDQDDTLAETSNYGRTIEITAPGVCIESTWPGGRYAVLTGTSMATPHVTGAAGVLAAGTRKPANRAGVLAIRQRLISTGNANWTDDSPDGVREPLLDVHDATQYPARTRDRDPRR</sequence>
<feature type="active site" description="Charge relay system" evidence="5">
    <location>
        <position position="175"/>
    </location>
</feature>
<dbReference type="GO" id="GO:0005615">
    <property type="term" value="C:extracellular space"/>
    <property type="evidence" value="ECO:0007669"/>
    <property type="project" value="TreeGrafter"/>
</dbReference>
<evidence type="ECO:0000256" key="5">
    <source>
        <dbReference type="PROSITE-ProRule" id="PRU01240"/>
    </source>
</evidence>
<evidence type="ECO:0000256" key="1">
    <source>
        <dbReference type="ARBA" id="ARBA00011073"/>
    </source>
</evidence>
<dbReference type="AlphaFoldDB" id="A0A366LRD9"/>
<dbReference type="GO" id="GO:0006508">
    <property type="term" value="P:proteolysis"/>
    <property type="evidence" value="ECO:0007669"/>
    <property type="project" value="UniProtKB-KW"/>
</dbReference>
<evidence type="ECO:0000313" key="11">
    <source>
        <dbReference type="Proteomes" id="UP000253303"/>
    </source>
</evidence>
<reference evidence="10 11" key="1">
    <citation type="submission" date="2018-06" db="EMBL/GenBank/DDBJ databases">
        <title>Sphaerisporangium craniellae sp. nov., isolated from a marine sponge in the South China Sea.</title>
        <authorList>
            <person name="Li L."/>
        </authorList>
    </citation>
    <scope>NUCLEOTIDE SEQUENCE [LARGE SCALE GENOMIC DNA]</scope>
    <source>
        <strain evidence="10 11">LHW63015</strain>
    </source>
</reference>
<dbReference type="PROSITE" id="PS00138">
    <property type="entry name" value="SUBTILASE_SER"/>
    <property type="match status" value="1"/>
</dbReference>
<feature type="domain" description="Inhibitor I9" evidence="9">
    <location>
        <begin position="71"/>
        <end position="135"/>
    </location>
</feature>
<dbReference type="InterPro" id="IPR000209">
    <property type="entry name" value="Peptidase_S8/S53_dom"/>
</dbReference>
<dbReference type="Gene3D" id="3.40.50.200">
    <property type="entry name" value="Peptidase S8/S53 domain"/>
    <property type="match status" value="1"/>
</dbReference>
<keyword evidence="4 5" id="KW-0720">Serine protease</keyword>
<proteinExistence type="inferred from homology"/>
<dbReference type="InterPro" id="IPR037045">
    <property type="entry name" value="S8pro/Inhibitor_I9_sf"/>
</dbReference>
<keyword evidence="2 5" id="KW-0645">Protease</keyword>
<evidence type="ECO:0000256" key="3">
    <source>
        <dbReference type="ARBA" id="ARBA00022801"/>
    </source>
</evidence>
<evidence type="ECO:0000256" key="7">
    <source>
        <dbReference type="SAM" id="MobiDB-lite"/>
    </source>
</evidence>
<accession>A0A366LRD9</accession>
<evidence type="ECO:0000259" key="8">
    <source>
        <dbReference type="Pfam" id="PF00082"/>
    </source>
</evidence>
<dbReference type="SUPFAM" id="SSF52743">
    <property type="entry name" value="Subtilisin-like"/>
    <property type="match status" value="1"/>
</dbReference>
<dbReference type="InterPro" id="IPR036852">
    <property type="entry name" value="Peptidase_S8/S53_dom_sf"/>
</dbReference>
<name>A0A366LRD9_9ACTN</name>
<dbReference type="PRINTS" id="PR00723">
    <property type="entry name" value="SUBTILISIN"/>
</dbReference>
<dbReference type="InterPro" id="IPR023828">
    <property type="entry name" value="Peptidase_S8_Ser-AS"/>
</dbReference>
<dbReference type="PROSITE" id="PS00137">
    <property type="entry name" value="SUBTILASE_HIS"/>
    <property type="match status" value="1"/>
</dbReference>
<dbReference type="PROSITE" id="PS51892">
    <property type="entry name" value="SUBTILASE"/>
    <property type="match status" value="1"/>
</dbReference>
<keyword evidence="3 5" id="KW-0378">Hydrolase</keyword>
<dbReference type="InterPro" id="IPR015500">
    <property type="entry name" value="Peptidase_S8_subtilisin-rel"/>
</dbReference>
<feature type="domain" description="Peptidase S8/S53" evidence="8">
    <location>
        <begin position="169"/>
        <end position="424"/>
    </location>
</feature>
<evidence type="ECO:0000256" key="4">
    <source>
        <dbReference type="ARBA" id="ARBA00022825"/>
    </source>
</evidence>
<dbReference type="Pfam" id="PF00082">
    <property type="entry name" value="Peptidase_S8"/>
    <property type="match status" value="1"/>
</dbReference>
<protein>
    <submittedName>
        <fullName evidence="10">Peptidase S8</fullName>
    </submittedName>
</protein>
<feature type="region of interest" description="Disordered" evidence="7">
    <location>
        <begin position="425"/>
        <end position="460"/>
    </location>
</feature>
<dbReference type="PROSITE" id="PS00136">
    <property type="entry name" value="SUBTILASE_ASP"/>
    <property type="match status" value="1"/>
</dbReference>
<feature type="region of interest" description="Disordered" evidence="7">
    <location>
        <begin position="327"/>
        <end position="353"/>
    </location>
</feature>
<dbReference type="Pfam" id="PF05922">
    <property type="entry name" value="Inhibitor_I9"/>
    <property type="match status" value="1"/>
</dbReference>
<dbReference type="Proteomes" id="UP000253303">
    <property type="component" value="Unassembled WGS sequence"/>
</dbReference>
<keyword evidence="11" id="KW-1185">Reference proteome</keyword>
<feature type="active site" description="Charge relay system" evidence="5">
    <location>
        <position position="387"/>
    </location>
</feature>
<evidence type="ECO:0000313" key="10">
    <source>
        <dbReference type="EMBL" id="RBQ16476.1"/>
    </source>
</evidence>
<dbReference type="InterPro" id="IPR010259">
    <property type="entry name" value="S8pro/Inhibitor_I9"/>
</dbReference>
<dbReference type="EMBL" id="QMEY01000016">
    <property type="protein sequence ID" value="RBQ16476.1"/>
    <property type="molecule type" value="Genomic_DNA"/>
</dbReference>
<feature type="compositionally biased region" description="Basic and acidic residues" evidence="7">
    <location>
        <begin position="434"/>
        <end position="445"/>
    </location>
</feature>
<comment type="similarity">
    <text evidence="1 5 6">Belongs to the peptidase S8 family.</text>
</comment>
<dbReference type="InterPro" id="IPR050131">
    <property type="entry name" value="Peptidase_S8_subtilisin-like"/>
</dbReference>
<dbReference type="GO" id="GO:0004252">
    <property type="term" value="F:serine-type endopeptidase activity"/>
    <property type="evidence" value="ECO:0007669"/>
    <property type="project" value="UniProtKB-UniRule"/>
</dbReference>
<dbReference type="InterPro" id="IPR023827">
    <property type="entry name" value="Peptidase_S8_Asp-AS"/>
</dbReference>
<dbReference type="SUPFAM" id="SSF54897">
    <property type="entry name" value="Protease propeptides/inhibitors"/>
    <property type="match status" value="1"/>
</dbReference>
<dbReference type="Gene3D" id="3.30.70.80">
    <property type="entry name" value="Peptidase S8 propeptide/proteinase inhibitor I9"/>
    <property type="match status" value="1"/>
</dbReference>